<feature type="binding site" evidence="6">
    <location>
        <position position="463"/>
    </location>
    <ligand>
        <name>Zn(2+)</name>
        <dbReference type="ChEBI" id="CHEBI:29105"/>
    </ligand>
</feature>
<sequence length="701" mass="78259">MRQQESGHKLWFVPEFFFTIMLIYSHLWHLLLCLLVALERSSYSLMGYANPNQVAGGLHMRLFSRAFIVSDGSKRVVFVSVDIGMVSQRLRLEVLNKLQMKYGHLYSQDNVVLSGTHTHSGPAGYFQYTLFMLTSKGYLKESITAIVNGIVESIDRAHDNMKEGRIFINKGREETSSLNRSPHAYLNNPAEERKRYTSNTDKDLIVLRFTDMDGDGIAALSWFAVHPVSMNNTNLMISSDNMGYASYLFEEEKNTGSLPGEGPFVAAFSSSNLGDASPNTKGPHCINTGESCDSLDSSCPVGGPNMCMAMGPGLDMFESTKIIGENIYKKAKEIYRTAKHEVSGPIHFAHQWVNMTDVTVQVNSTHTAKTCKPALGYSFAAGTIDGVGGLNFSQGSLEGDPFWDGIRDALLGVPSNETKDCHSPKPILLNTGEMNQPLPWHPAIVDVQIITIGSLAVVAVPGEFTTMSGRRLREAVKKELESNGNMEHMEVVLAGLCNIYTHYISTYEEYQVQRYEGASTIYGPHTLSAYIQLFRGLARAIATVINHLPKGPQPPFFSDKQLFTLMFSNQPDKKPTNTSFGDVLMQVRPSYRVGEVADVTFVSGNPRNSVTRMKTFLTIEKYDNATDKWEVVHNDASWETRFHWKKEKVGRSNATIEWHIPHSTLPGIYKIRHFGHYKELVALKPVVKPYEGSSDIFKVDK</sequence>
<keyword evidence="7" id="KW-0443">Lipid metabolism</keyword>
<feature type="binding site" evidence="6">
    <location>
        <position position="117"/>
    </location>
    <ligand>
        <name>Zn(2+)</name>
        <dbReference type="ChEBI" id="CHEBI:29105"/>
    </ligand>
</feature>
<reference evidence="11" key="1">
    <citation type="submission" date="2021-06" db="EMBL/GenBank/DDBJ databases">
        <authorList>
            <consortium name="Wellcome Sanger Institute Data Sharing"/>
        </authorList>
    </citation>
    <scope>NUCLEOTIDE SEQUENCE [LARGE SCALE GENOMIC DNA]</scope>
</reference>
<reference evidence="11" key="2">
    <citation type="submission" date="2025-08" db="UniProtKB">
        <authorList>
            <consortium name="Ensembl"/>
        </authorList>
    </citation>
    <scope>IDENTIFICATION</scope>
</reference>
<reference evidence="11" key="3">
    <citation type="submission" date="2025-09" db="UniProtKB">
        <authorList>
            <consortium name="Ensembl"/>
        </authorList>
    </citation>
    <scope>IDENTIFICATION</scope>
</reference>
<dbReference type="GO" id="GO:0042759">
    <property type="term" value="P:long-chain fatty acid biosynthetic process"/>
    <property type="evidence" value="ECO:0007669"/>
    <property type="project" value="TreeGrafter"/>
</dbReference>
<organism evidence="11 12">
    <name type="scientific">Erpetoichthys calabaricus</name>
    <name type="common">Rope fish</name>
    <name type="synonym">Calamoichthys calabaricus</name>
    <dbReference type="NCBI Taxonomy" id="27687"/>
    <lineage>
        <taxon>Eukaryota</taxon>
        <taxon>Metazoa</taxon>
        <taxon>Chordata</taxon>
        <taxon>Craniata</taxon>
        <taxon>Vertebrata</taxon>
        <taxon>Euteleostomi</taxon>
        <taxon>Actinopterygii</taxon>
        <taxon>Polypteriformes</taxon>
        <taxon>Polypteridae</taxon>
        <taxon>Erpetoichthys</taxon>
    </lineage>
</organism>
<gene>
    <name evidence="11" type="primary">ASAH2</name>
    <name evidence="11" type="synonym">asah2</name>
</gene>
<evidence type="ECO:0000256" key="4">
    <source>
        <dbReference type="ARBA" id="ARBA00022801"/>
    </source>
</evidence>
<dbReference type="Ensembl" id="ENSECRT00000004108.1">
    <property type="protein sequence ID" value="ENSECRP00000004044.1"/>
    <property type="gene ID" value="ENSECRG00000002738.1"/>
</dbReference>
<dbReference type="AlphaFoldDB" id="A0A8C4RMQ8"/>
<keyword evidence="4 7" id="KW-0378">Hydrolase</keyword>
<evidence type="ECO:0000256" key="3">
    <source>
        <dbReference type="ARBA" id="ARBA00019235"/>
    </source>
</evidence>
<dbReference type="InterPro" id="IPR031331">
    <property type="entry name" value="NEUT/ALK_ceramidase_C"/>
</dbReference>
<evidence type="ECO:0000259" key="9">
    <source>
        <dbReference type="Pfam" id="PF04734"/>
    </source>
</evidence>
<evidence type="ECO:0000256" key="8">
    <source>
        <dbReference type="SAM" id="Phobius"/>
    </source>
</evidence>
<evidence type="ECO:0000256" key="7">
    <source>
        <dbReference type="RuleBase" id="RU366019"/>
    </source>
</evidence>
<dbReference type="GO" id="GO:0005737">
    <property type="term" value="C:cytoplasm"/>
    <property type="evidence" value="ECO:0007669"/>
    <property type="project" value="UniProtKB-ARBA"/>
</dbReference>
<keyword evidence="6" id="KW-0862">Zinc</keyword>
<feature type="domain" description="Neutral/alkaline non-lysosomal ceramidase N-terminal" evidence="9">
    <location>
        <begin position="43"/>
        <end position="532"/>
    </location>
</feature>
<evidence type="ECO:0000256" key="6">
    <source>
        <dbReference type="PIRSR" id="PIRSR606823-2"/>
    </source>
</evidence>
<evidence type="ECO:0000313" key="12">
    <source>
        <dbReference type="Proteomes" id="UP000694620"/>
    </source>
</evidence>
<keyword evidence="12" id="KW-1185">Reference proteome</keyword>
<dbReference type="InterPro" id="IPR038445">
    <property type="entry name" value="NCDase_C_sf"/>
</dbReference>
<evidence type="ECO:0000256" key="5">
    <source>
        <dbReference type="PIRSR" id="PIRSR606823-1"/>
    </source>
</evidence>
<dbReference type="Pfam" id="PF17048">
    <property type="entry name" value="Ceramidse_alk_C"/>
    <property type="match status" value="1"/>
</dbReference>
<evidence type="ECO:0000313" key="11">
    <source>
        <dbReference type="Ensembl" id="ENSECRP00000004044.1"/>
    </source>
</evidence>
<dbReference type="GO" id="GO:0046512">
    <property type="term" value="P:sphingosine biosynthetic process"/>
    <property type="evidence" value="ECO:0007669"/>
    <property type="project" value="TreeGrafter"/>
</dbReference>
<dbReference type="FunFam" id="2.60.40.2300:FF:000001">
    <property type="entry name" value="N-acylsphingosine amidohydrolase 2"/>
    <property type="match status" value="1"/>
</dbReference>
<keyword evidence="6" id="KW-0479">Metal-binding</keyword>
<dbReference type="Proteomes" id="UP000694620">
    <property type="component" value="Chromosome 2"/>
</dbReference>
<protein>
    <recommendedName>
        <fullName evidence="3 7">Neutral ceramidase</fullName>
        <ecNumber evidence="2 7">3.5.1.23</ecNumber>
    </recommendedName>
</protein>
<keyword evidence="8" id="KW-1133">Transmembrane helix</keyword>
<dbReference type="Gene3D" id="2.60.40.2300">
    <property type="entry name" value="Neutral/alkaline non-lysosomal ceramidase, C-terminal domain"/>
    <property type="match status" value="1"/>
</dbReference>
<dbReference type="InterPro" id="IPR031329">
    <property type="entry name" value="NEUT/ALK_ceramidase_N"/>
</dbReference>
<dbReference type="PANTHER" id="PTHR12670:SF1">
    <property type="entry name" value="NEUTRAL CERAMIDASE"/>
    <property type="match status" value="1"/>
</dbReference>
<accession>A0A8C4RMQ8</accession>
<proteinExistence type="inferred from homology"/>
<dbReference type="EC" id="3.5.1.23" evidence="2 7"/>
<evidence type="ECO:0000259" key="10">
    <source>
        <dbReference type="Pfam" id="PF17048"/>
    </source>
</evidence>
<dbReference type="GeneTree" id="ENSGT00390000015792"/>
<dbReference type="GO" id="GO:0005576">
    <property type="term" value="C:extracellular region"/>
    <property type="evidence" value="ECO:0007669"/>
    <property type="project" value="TreeGrafter"/>
</dbReference>
<dbReference type="Pfam" id="PF04734">
    <property type="entry name" value="Ceramidase_alk"/>
    <property type="match status" value="1"/>
</dbReference>
<feature type="binding site" evidence="6">
    <location>
        <position position="503"/>
    </location>
    <ligand>
        <name>Zn(2+)</name>
        <dbReference type="ChEBI" id="CHEBI:29105"/>
    </ligand>
</feature>
<dbReference type="GO" id="GO:0046872">
    <property type="term" value="F:metal ion binding"/>
    <property type="evidence" value="ECO:0007669"/>
    <property type="project" value="UniProtKB-KW"/>
</dbReference>
<keyword evidence="7" id="KW-0746">Sphingolipid metabolism</keyword>
<feature type="binding site" evidence="6">
    <location>
        <position position="226"/>
    </location>
    <ligand>
        <name>Zn(2+)</name>
        <dbReference type="ChEBI" id="CHEBI:29105"/>
    </ligand>
</feature>
<evidence type="ECO:0000256" key="2">
    <source>
        <dbReference type="ARBA" id="ARBA00011891"/>
    </source>
</evidence>
<keyword evidence="8" id="KW-0812">Transmembrane</keyword>
<feature type="transmembrane region" description="Helical" evidence="8">
    <location>
        <begin position="16"/>
        <end position="38"/>
    </location>
</feature>
<dbReference type="GO" id="GO:0005886">
    <property type="term" value="C:plasma membrane"/>
    <property type="evidence" value="ECO:0007669"/>
    <property type="project" value="UniProtKB-ARBA"/>
</dbReference>
<keyword evidence="8" id="KW-0472">Membrane</keyword>
<name>A0A8C4RMQ8_ERPCA</name>
<dbReference type="PANTHER" id="PTHR12670">
    <property type="entry name" value="CERAMIDASE"/>
    <property type="match status" value="1"/>
</dbReference>
<comment type="catalytic activity">
    <reaction evidence="7">
        <text>an N-acylsphing-4-enine + H2O = sphing-4-enine + a fatty acid</text>
        <dbReference type="Rhea" id="RHEA:20856"/>
        <dbReference type="ChEBI" id="CHEBI:15377"/>
        <dbReference type="ChEBI" id="CHEBI:28868"/>
        <dbReference type="ChEBI" id="CHEBI:52639"/>
        <dbReference type="ChEBI" id="CHEBI:57756"/>
        <dbReference type="EC" id="3.5.1.23"/>
    </reaction>
</comment>
<dbReference type="InterPro" id="IPR006823">
    <property type="entry name" value="Ceramidase_alk"/>
</dbReference>
<comment type="similarity">
    <text evidence="1 7">Belongs to the neutral ceramidase family.</text>
</comment>
<dbReference type="GO" id="GO:0017040">
    <property type="term" value="F:N-acylsphingosine amidohydrolase activity"/>
    <property type="evidence" value="ECO:0007669"/>
    <property type="project" value="UniProtKB-UniRule"/>
</dbReference>
<dbReference type="GO" id="GO:0046514">
    <property type="term" value="P:ceramide catabolic process"/>
    <property type="evidence" value="ECO:0007669"/>
    <property type="project" value="InterPro"/>
</dbReference>
<evidence type="ECO:0000256" key="1">
    <source>
        <dbReference type="ARBA" id="ARBA00009835"/>
    </source>
</evidence>
<feature type="domain" description="Neutral/alkaline non-lysosomal ceramidase C-terminal" evidence="10">
    <location>
        <begin position="534"/>
        <end position="699"/>
    </location>
</feature>
<feature type="active site" description="Nucleophile" evidence="5">
    <location>
        <position position="277"/>
    </location>
</feature>
<comment type="cofactor">
    <cofactor evidence="6">
        <name>Zn(2+)</name>
        <dbReference type="ChEBI" id="CHEBI:29105"/>
    </cofactor>
    <text evidence="6">Binds 1 zinc ion per subunit.</text>
</comment>